<dbReference type="SUPFAM" id="SSF49899">
    <property type="entry name" value="Concanavalin A-like lectins/glucanases"/>
    <property type="match status" value="1"/>
</dbReference>
<evidence type="ECO:0000256" key="2">
    <source>
        <dbReference type="ARBA" id="ARBA00022888"/>
    </source>
</evidence>
<evidence type="ECO:0000313" key="7">
    <source>
        <dbReference type="EMBL" id="KAF4307600.1"/>
    </source>
</evidence>
<dbReference type="Pfam" id="PF13537">
    <property type="entry name" value="GATase_7"/>
    <property type="match status" value="1"/>
</dbReference>
<accession>A0A8H4N3E8</accession>
<dbReference type="Gene3D" id="2.60.120.200">
    <property type="match status" value="1"/>
</dbReference>
<dbReference type="CDD" id="cd01991">
    <property type="entry name" value="Asn_synthase_B_C"/>
    <property type="match status" value="1"/>
</dbReference>
<dbReference type="GO" id="GO:0006529">
    <property type="term" value="P:asparagine biosynthetic process"/>
    <property type="evidence" value="ECO:0007669"/>
    <property type="project" value="UniProtKB-KW"/>
</dbReference>
<name>A0A8H4N3E8_9PEZI</name>
<sequence length="842" mass="93550">MCGIFASLGHHQHVHPDRGTAQFLDNRGPDCSHTIKRTIDASTRVHALFRSTVLALRGSNLVPQPLLDGSSGSILCWNGEAWKIDSQAVTGNDSLAVFDLLRDACGRRPSDPAAAVTRCISRIRGPYAFVYYDAVSRRLFYGRDCLGRRSLLTSTNDAGDFVLSSICDGHVSESWREVEADGIYMVDLDASSPGTFQVTQLPCVRADASNVTSQTLVLPYPSLNRAVPEDPHLLTENSSPVHSLGDHLTKSLKLRLQSELPLQPRKGMTEEQSPAMIAILFSGGLDCTVLARLAHEILPYSVSVDLLNVAFENPRIHRPHTDKSGPDFSPYELCPDRITGRASHAELCEVCPERLWKFVEINVPYVETLAHRDTVVALMHPHNTEMDLSISYALYFASRGLGKVGVSGSGSSDYATPARILLSGLGADELFGGYQRHATAFSRHGFTGLIDELELDINRLGKRNLGRDDRVMSNSGKEVRFPYLDEDLLSWALEAPALAQTWTSCNPLNQTDCPNNPALSTNATFHWNKTRTDSDLWNSTAGDVDFTTVGGEFTINGQGDSVSIMSNFFIFFGRVEIVMKSSKGQGIVSSIVLQSEDLDEIDIEWIGGNNTHWQSNYFGKGNTTTYDRAVWHPIDDPQNRWHNYTIEWTKEKLEWWVDDELIRTLKYEDANNGDNFPQTPMNLRLGNWPGGDPDNNNQGTVEWAGGEVIWDDAPFTMTIRDVYIQDYSEGKEYKWGDKTGSYDSIEIINGTSAAYEELYGVHGVSGHWNALSSSTRGGIVAGAVGGFAVAVGAFIFFCLKLRKQGAKAHKLEDDNWQKEQEELLEYKSQYQRMRPDSSDVHR</sequence>
<dbReference type="InterPro" id="IPR013320">
    <property type="entry name" value="ConA-like_dom_sf"/>
</dbReference>
<keyword evidence="4" id="KW-1133">Transmembrane helix</keyword>
<gene>
    <name evidence="7" type="ORF">GTA08_BOTSDO04516</name>
</gene>
<evidence type="ECO:0000313" key="8">
    <source>
        <dbReference type="Proteomes" id="UP000572817"/>
    </source>
</evidence>
<comment type="caution">
    <text evidence="7">The sequence shown here is derived from an EMBL/GenBank/DDBJ whole genome shotgun (WGS) entry which is preliminary data.</text>
</comment>
<keyword evidence="4" id="KW-0812">Transmembrane</keyword>
<evidence type="ECO:0000256" key="4">
    <source>
        <dbReference type="SAM" id="Phobius"/>
    </source>
</evidence>
<dbReference type="PANTHER" id="PTHR45937">
    <property type="entry name" value="ASPARAGINE SYNTHETASE DOMAIN-CONTAINING PROTEIN 1"/>
    <property type="match status" value="1"/>
</dbReference>
<dbReference type="CDD" id="cd02183">
    <property type="entry name" value="GH16_fungal_CRH1_transglycosylase"/>
    <property type="match status" value="1"/>
</dbReference>
<dbReference type="EMBL" id="WWBZ02000022">
    <property type="protein sequence ID" value="KAF4307600.1"/>
    <property type="molecule type" value="Genomic_DNA"/>
</dbReference>
<dbReference type="InterPro" id="IPR051857">
    <property type="entry name" value="Asn_synthetase_domain"/>
</dbReference>
<feature type="domain" description="GH16" evidence="6">
    <location>
        <begin position="499"/>
        <end position="712"/>
    </location>
</feature>
<dbReference type="SUPFAM" id="SSF56235">
    <property type="entry name" value="N-terminal nucleophile aminohydrolases (Ntn hydrolases)"/>
    <property type="match status" value="1"/>
</dbReference>
<evidence type="ECO:0000259" key="5">
    <source>
        <dbReference type="PROSITE" id="PS51278"/>
    </source>
</evidence>
<evidence type="ECO:0000256" key="1">
    <source>
        <dbReference type="ARBA" id="ARBA00022605"/>
    </source>
</evidence>
<dbReference type="Proteomes" id="UP000572817">
    <property type="component" value="Unassembled WGS sequence"/>
</dbReference>
<dbReference type="SUPFAM" id="SSF52402">
    <property type="entry name" value="Adenine nucleotide alpha hydrolases-like"/>
    <property type="match status" value="1"/>
</dbReference>
<keyword evidence="3" id="KW-0315">Glutamine amidotransferase</keyword>
<dbReference type="GO" id="GO:0004553">
    <property type="term" value="F:hydrolase activity, hydrolyzing O-glycosyl compounds"/>
    <property type="evidence" value="ECO:0007669"/>
    <property type="project" value="InterPro"/>
</dbReference>
<dbReference type="InterPro" id="IPR029055">
    <property type="entry name" value="Ntn_hydrolases_N"/>
</dbReference>
<keyword evidence="4" id="KW-0472">Membrane</keyword>
<dbReference type="InterPro" id="IPR017932">
    <property type="entry name" value="GATase_2_dom"/>
</dbReference>
<dbReference type="PANTHER" id="PTHR45937:SF1">
    <property type="entry name" value="ASPARAGINE SYNTHETASE DOMAIN-CONTAINING PROTEIN 1"/>
    <property type="match status" value="1"/>
</dbReference>
<dbReference type="InterPro" id="IPR001962">
    <property type="entry name" value="Asn_synthase"/>
</dbReference>
<evidence type="ECO:0000259" key="6">
    <source>
        <dbReference type="PROSITE" id="PS51762"/>
    </source>
</evidence>
<keyword evidence="2" id="KW-0061">Asparagine biosynthesis</keyword>
<dbReference type="InterPro" id="IPR000757">
    <property type="entry name" value="Beta-glucanase-like"/>
</dbReference>
<feature type="transmembrane region" description="Helical" evidence="4">
    <location>
        <begin position="779"/>
        <end position="799"/>
    </location>
</feature>
<dbReference type="PROSITE" id="PS51762">
    <property type="entry name" value="GH16_2"/>
    <property type="match status" value="1"/>
</dbReference>
<dbReference type="PROSITE" id="PS51278">
    <property type="entry name" value="GATASE_TYPE_2"/>
    <property type="match status" value="1"/>
</dbReference>
<dbReference type="GO" id="GO:0005975">
    <property type="term" value="P:carbohydrate metabolic process"/>
    <property type="evidence" value="ECO:0007669"/>
    <property type="project" value="InterPro"/>
</dbReference>
<keyword evidence="1" id="KW-0028">Amino-acid biosynthesis</keyword>
<dbReference type="CDD" id="cd03766">
    <property type="entry name" value="Gn_AT_II_novel"/>
    <property type="match status" value="1"/>
</dbReference>
<protein>
    <submittedName>
        <fullName evidence="7">Asparagine synthase</fullName>
    </submittedName>
</protein>
<dbReference type="Gene3D" id="3.60.20.10">
    <property type="entry name" value="Glutamine Phosphoribosylpyrophosphate, subunit 1, domain 1"/>
    <property type="match status" value="1"/>
</dbReference>
<keyword evidence="8" id="KW-1185">Reference proteome</keyword>
<feature type="domain" description="Glutamine amidotransferase type-2" evidence="5">
    <location>
        <begin position="2"/>
        <end position="189"/>
    </location>
</feature>
<dbReference type="Pfam" id="PF00722">
    <property type="entry name" value="Glyco_hydro_16"/>
    <property type="match status" value="1"/>
</dbReference>
<dbReference type="OrthoDB" id="10252281at2759"/>
<dbReference type="InterPro" id="IPR014729">
    <property type="entry name" value="Rossmann-like_a/b/a_fold"/>
</dbReference>
<reference evidence="7" key="1">
    <citation type="submission" date="2020-04" db="EMBL/GenBank/DDBJ databases">
        <title>Genome Assembly and Annotation of Botryosphaeria dothidea sdau 11-99, a Latent Pathogen of Apple Fruit Ring Rot in China.</title>
        <authorList>
            <person name="Yu C."/>
            <person name="Diao Y."/>
            <person name="Lu Q."/>
            <person name="Zhao J."/>
            <person name="Cui S."/>
            <person name="Peng C."/>
            <person name="He B."/>
            <person name="Liu H."/>
        </authorList>
    </citation>
    <scope>NUCLEOTIDE SEQUENCE [LARGE SCALE GENOMIC DNA]</scope>
    <source>
        <strain evidence="7">Sdau11-99</strain>
    </source>
</reference>
<dbReference type="AlphaFoldDB" id="A0A8H4N3E8"/>
<proteinExistence type="predicted"/>
<evidence type="ECO:0000256" key="3">
    <source>
        <dbReference type="ARBA" id="ARBA00022962"/>
    </source>
</evidence>
<dbReference type="GO" id="GO:0004066">
    <property type="term" value="F:asparagine synthase (glutamine-hydrolyzing) activity"/>
    <property type="evidence" value="ECO:0007669"/>
    <property type="project" value="InterPro"/>
</dbReference>
<organism evidence="7 8">
    <name type="scientific">Botryosphaeria dothidea</name>
    <dbReference type="NCBI Taxonomy" id="55169"/>
    <lineage>
        <taxon>Eukaryota</taxon>
        <taxon>Fungi</taxon>
        <taxon>Dikarya</taxon>
        <taxon>Ascomycota</taxon>
        <taxon>Pezizomycotina</taxon>
        <taxon>Dothideomycetes</taxon>
        <taxon>Dothideomycetes incertae sedis</taxon>
        <taxon>Botryosphaeriales</taxon>
        <taxon>Botryosphaeriaceae</taxon>
        <taxon>Botryosphaeria</taxon>
    </lineage>
</organism>
<dbReference type="Gene3D" id="3.40.50.620">
    <property type="entry name" value="HUPs"/>
    <property type="match status" value="1"/>
</dbReference>